<dbReference type="InterPro" id="IPR001031">
    <property type="entry name" value="Thioesterase"/>
</dbReference>
<name>A0AB39QZ01_9ACTN</name>
<dbReference type="GO" id="GO:0008610">
    <property type="term" value="P:lipid biosynthetic process"/>
    <property type="evidence" value="ECO:0007669"/>
    <property type="project" value="TreeGrafter"/>
</dbReference>
<dbReference type="RefSeq" id="WP_369226463.1">
    <property type="nucleotide sequence ID" value="NZ_CP163441.1"/>
</dbReference>
<dbReference type="InterPro" id="IPR020802">
    <property type="entry name" value="TesA-like"/>
</dbReference>
<organism evidence="5">
    <name type="scientific">Streptomyces sp. R39</name>
    <dbReference type="NCBI Taxonomy" id="3238631"/>
    <lineage>
        <taxon>Bacteria</taxon>
        <taxon>Bacillati</taxon>
        <taxon>Actinomycetota</taxon>
        <taxon>Actinomycetes</taxon>
        <taxon>Kitasatosporales</taxon>
        <taxon>Streptomycetaceae</taxon>
        <taxon>Streptomyces</taxon>
    </lineage>
</organism>
<dbReference type="AlphaFoldDB" id="A0AB39QZ01"/>
<evidence type="ECO:0000313" key="5">
    <source>
        <dbReference type="EMBL" id="XDQ47553.1"/>
    </source>
</evidence>
<dbReference type="GO" id="GO:0016787">
    <property type="term" value="F:hydrolase activity"/>
    <property type="evidence" value="ECO:0007669"/>
    <property type="project" value="UniProtKB-KW"/>
</dbReference>
<proteinExistence type="inferred from homology"/>
<dbReference type="Pfam" id="PF00975">
    <property type="entry name" value="Thioesterase"/>
    <property type="match status" value="1"/>
</dbReference>
<dbReference type="PANTHER" id="PTHR11487">
    <property type="entry name" value="THIOESTERASE"/>
    <property type="match status" value="1"/>
</dbReference>
<evidence type="ECO:0000256" key="1">
    <source>
        <dbReference type="ARBA" id="ARBA00007169"/>
    </source>
</evidence>
<dbReference type="SMART" id="SM00824">
    <property type="entry name" value="PKS_TE"/>
    <property type="match status" value="1"/>
</dbReference>
<dbReference type="InterPro" id="IPR012223">
    <property type="entry name" value="TEII"/>
</dbReference>
<feature type="region of interest" description="Disordered" evidence="3">
    <location>
        <begin position="246"/>
        <end position="265"/>
    </location>
</feature>
<dbReference type="InterPro" id="IPR029058">
    <property type="entry name" value="AB_hydrolase_fold"/>
</dbReference>
<feature type="compositionally biased region" description="Pro residues" evidence="3">
    <location>
        <begin position="247"/>
        <end position="265"/>
    </location>
</feature>
<accession>A0AB39QZ01</accession>
<gene>
    <name evidence="5" type="ORF">AB5J52_37680</name>
</gene>
<evidence type="ECO:0000259" key="4">
    <source>
        <dbReference type="SMART" id="SM00824"/>
    </source>
</evidence>
<evidence type="ECO:0000256" key="2">
    <source>
        <dbReference type="ARBA" id="ARBA00022801"/>
    </source>
</evidence>
<feature type="domain" description="Thioesterase TesA-like" evidence="4">
    <location>
        <begin position="25"/>
        <end position="246"/>
    </location>
</feature>
<keyword evidence="2" id="KW-0378">Hydrolase</keyword>
<dbReference type="PANTHER" id="PTHR11487:SF0">
    <property type="entry name" value="S-ACYL FATTY ACID SYNTHASE THIOESTERASE, MEDIUM CHAIN"/>
    <property type="match status" value="1"/>
</dbReference>
<evidence type="ECO:0000256" key="3">
    <source>
        <dbReference type="SAM" id="MobiDB-lite"/>
    </source>
</evidence>
<dbReference type="Gene3D" id="3.40.50.1820">
    <property type="entry name" value="alpha/beta hydrolase"/>
    <property type="match status" value="1"/>
</dbReference>
<protein>
    <submittedName>
        <fullName evidence="5">Thioesterase II family protein</fullName>
    </submittedName>
</protein>
<sequence>MSGEPHGSLWIRRFQPRPAAPVRLVCLPHAGGSATFFAGLPALLGDGVDVLAVQYPGRQDRRGEPCAPSIDVLARQVITELLPWTGRPLAVFGHSLGAVLGFEVARGLQAAGHTPVALFASGRRAPSRHRPEAAHRLDDEGLLREIRALSGTDSRIFADEELLRMVLPAIRADYRIVESHRAVPDPPLDCRVIALTGADDPKVTAEEARAWREHTTSAFDLVTFPGGHFYLTTQAAEVARVISTALAPPPATPGTPPPPELIGRP</sequence>
<dbReference type="EMBL" id="CP163441">
    <property type="protein sequence ID" value="XDQ47553.1"/>
    <property type="molecule type" value="Genomic_DNA"/>
</dbReference>
<dbReference type="SUPFAM" id="SSF53474">
    <property type="entry name" value="alpha/beta-Hydrolases"/>
    <property type="match status" value="1"/>
</dbReference>
<comment type="similarity">
    <text evidence="1">Belongs to the thioesterase family.</text>
</comment>
<reference evidence="5" key="1">
    <citation type="submission" date="2024-07" db="EMBL/GenBank/DDBJ databases">
        <authorList>
            <person name="Yu S.T."/>
        </authorList>
    </citation>
    <scope>NUCLEOTIDE SEQUENCE</scope>
    <source>
        <strain evidence="5">R39</strain>
    </source>
</reference>